<evidence type="ECO:0000313" key="3">
    <source>
        <dbReference type="Proteomes" id="UP000070133"/>
    </source>
</evidence>
<organism evidence="2 3">
    <name type="scientific">Pseudocercospora eumusae</name>
    <dbReference type="NCBI Taxonomy" id="321146"/>
    <lineage>
        <taxon>Eukaryota</taxon>
        <taxon>Fungi</taxon>
        <taxon>Dikarya</taxon>
        <taxon>Ascomycota</taxon>
        <taxon>Pezizomycotina</taxon>
        <taxon>Dothideomycetes</taxon>
        <taxon>Dothideomycetidae</taxon>
        <taxon>Mycosphaerellales</taxon>
        <taxon>Mycosphaerellaceae</taxon>
        <taxon>Pseudocercospora</taxon>
    </lineage>
</organism>
<keyword evidence="3" id="KW-1185">Reference proteome</keyword>
<dbReference type="EMBL" id="LFZN01000100">
    <property type="protein sequence ID" value="KXS99053.1"/>
    <property type="molecule type" value="Genomic_DNA"/>
</dbReference>
<sequence length="149" mass="16493">MANLKLLLCMIFCCATLSLASIEDIQLKIRALKKADDDLIFIGDDGVVRVFNTIGLVHNYVQLTNEELALVESDKVEKKFTLTDGRNVEHKHCMDPPQHILPKIFQAKNIGKRALAKRFTLCTGNYCDATTACVGTPAEVMLCPSIAQL</sequence>
<evidence type="ECO:0000313" key="2">
    <source>
        <dbReference type="EMBL" id="KXS99053.1"/>
    </source>
</evidence>
<name>A0A139H9C9_9PEZI</name>
<feature type="chain" id="PRO_5007806504" evidence="1">
    <location>
        <begin position="21"/>
        <end position="149"/>
    </location>
</feature>
<reference evidence="2 3" key="1">
    <citation type="submission" date="2015-07" db="EMBL/GenBank/DDBJ databases">
        <title>Comparative genomics of the Sigatoka disease complex on banana suggests a link between parallel evolutionary changes in Pseudocercospora fijiensis and Pseudocercospora eumusae and increased virulence on the banana host.</title>
        <authorList>
            <person name="Chang T.-C."/>
            <person name="Salvucci A."/>
            <person name="Crous P.W."/>
            <person name="Stergiopoulos I."/>
        </authorList>
    </citation>
    <scope>NUCLEOTIDE SEQUENCE [LARGE SCALE GENOMIC DNA]</scope>
    <source>
        <strain evidence="2 3">CBS 114824</strain>
    </source>
</reference>
<keyword evidence="1" id="KW-0732">Signal</keyword>
<dbReference type="Proteomes" id="UP000070133">
    <property type="component" value="Unassembled WGS sequence"/>
</dbReference>
<evidence type="ECO:0000256" key="1">
    <source>
        <dbReference type="SAM" id="SignalP"/>
    </source>
</evidence>
<dbReference type="OrthoDB" id="3660917at2759"/>
<dbReference type="AlphaFoldDB" id="A0A139H9C9"/>
<accession>A0A139H9C9</accession>
<comment type="caution">
    <text evidence="2">The sequence shown here is derived from an EMBL/GenBank/DDBJ whole genome shotgun (WGS) entry which is preliminary data.</text>
</comment>
<feature type="signal peptide" evidence="1">
    <location>
        <begin position="1"/>
        <end position="20"/>
    </location>
</feature>
<gene>
    <name evidence="2" type="ORF">AC578_6963</name>
</gene>
<protein>
    <submittedName>
        <fullName evidence="2">Uncharacterized protein</fullName>
    </submittedName>
</protein>
<proteinExistence type="predicted"/>